<dbReference type="Pfam" id="PF18693">
    <property type="entry name" value="TRAM_2"/>
    <property type="match status" value="1"/>
</dbReference>
<dbReference type="InterPro" id="IPR023404">
    <property type="entry name" value="rSAM_horseshoe"/>
</dbReference>
<dbReference type="Gene3D" id="3.80.30.20">
    <property type="entry name" value="tm_1862 like domain"/>
    <property type="match status" value="1"/>
</dbReference>
<dbReference type="GO" id="GO:0005840">
    <property type="term" value="C:ribosome"/>
    <property type="evidence" value="ECO:0007669"/>
    <property type="project" value="UniProtKB-KW"/>
</dbReference>
<dbReference type="FunFam" id="3.80.30.20:FF:000001">
    <property type="entry name" value="tRNA-2-methylthio-N(6)-dimethylallyladenosine synthase 2"/>
    <property type="match status" value="1"/>
</dbReference>
<organism evidence="14 15">
    <name type="scientific">Halanaerobacter jeridensis</name>
    <dbReference type="NCBI Taxonomy" id="706427"/>
    <lineage>
        <taxon>Bacteria</taxon>
        <taxon>Bacillati</taxon>
        <taxon>Bacillota</taxon>
        <taxon>Clostridia</taxon>
        <taxon>Halanaerobiales</taxon>
        <taxon>Halobacteroidaceae</taxon>
        <taxon>Halanaerobacter</taxon>
    </lineage>
</organism>
<dbReference type="GO" id="GO:0051539">
    <property type="term" value="F:4 iron, 4 sulfur cluster binding"/>
    <property type="evidence" value="ECO:0007669"/>
    <property type="project" value="UniProtKB-UniRule"/>
</dbReference>
<dbReference type="SFLD" id="SFLDG01061">
    <property type="entry name" value="methylthiotransferase"/>
    <property type="match status" value="1"/>
</dbReference>
<comment type="function">
    <text evidence="10">Catalyzes the methylthiolation of an aspartic acid residue of ribosomal protein uS12.</text>
</comment>
<dbReference type="InterPro" id="IPR058240">
    <property type="entry name" value="rSAM_sf"/>
</dbReference>
<dbReference type="GO" id="GO:0103039">
    <property type="term" value="F:protein methylthiotransferase activity"/>
    <property type="evidence" value="ECO:0007669"/>
    <property type="project" value="UniProtKB-EC"/>
</dbReference>
<feature type="domain" description="TRAM" evidence="11">
    <location>
        <begin position="374"/>
        <end position="442"/>
    </location>
</feature>
<dbReference type="SMART" id="SM00729">
    <property type="entry name" value="Elp3"/>
    <property type="match status" value="1"/>
</dbReference>
<evidence type="ECO:0000259" key="11">
    <source>
        <dbReference type="PROSITE" id="PS50926"/>
    </source>
</evidence>
<dbReference type="InterPro" id="IPR005840">
    <property type="entry name" value="Ribosomal_uS12_MeSTrfase_RimO"/>
</dbReference>
<reference evidence="14" key="1">
    <citation type="submission" date="2021-01" db="EMBL/GenBank/DDBJ databases">
        <title>Genomic Encyclopedia of Type Strains, Phase IV (KMG-IV): sequencing the most valuable type-strain genomes for metagenomic binning, comparative biology and taxonomic classification.</title>
        <authorList>
            <person name="Goeker M."/>
        </authorList>
    </citation>
    <scope>NUCLEOTIDE SEQUENCE</scope>
    <source>
        <strain evidence="14">DSM 23230</strain>
    </source>
</reference>
<feature type="binding site" evidence="10">
    <location>
        <position position="47"/>
    </location>
    <ligand>
        <name>[4Fe-4S] cluster</name>
        <dbReference type="ChEBI" id="CHEBI:49883"/>
        <label>1</label>
    </ligand>
</feature>
<dbReference type="Pfam" id="PF04055">
    <property type="entry name" value="Radical_SAM"/>
    <property type="match status" value="1"/>
</dbReference>
<dbReference type="NCBIfam" id="TIGR00089">
    <property type="entry name" value="MiaB/RimO family radical SAM methylthiotransferase"/>
    <property type="match status" value="1"/>
</dbReference>
<evidence type="ECO:0000313" key="14">
    <source>
        <dbReference type="EMBL" id="MBM7555873.1"/>
    </source>
</evidence>
<feature type="binding site" evidence="10">
    <location>
        <position position="11"/>
    </location>
    <ligand>
        <name>[4Fe-4S] cluster</name>
        <dbReference type="ChEBI" id="CHEBI:49883"/>
        <label>1</label>
    </ligand>
</feature>
<evidence type="ECO:0000256" key="6">
    <source>
        <dbReference type="ARBA" id="ARBA00022723"/>
    </source>
</evidence>
<evidence type="ECO:0000313" key="15">
    <source>
        <dbReference type="Proteomes" id="UP000774000"/>
    </source>
</evidence>
<feature type="binding site" evidence="10">
    <location>
        <position position="81"/>
    </location>
    <ligand>
        <name>[4Fe-4S] cluster</name>
        <dbReference type="ChEBI" id="CHEBI:49883"/>
        <label>1</label>
    </ligand>
</feature>
<comment type="catalytic activity">
    <reaction evidence="10">
        <text>L-aspartate(89)-[ribosomal protein uS12]-hydrogen + (sulfur carrier)-SH + AH2 + 2 S-adenosyl-L-methionine = 3-methylsulfanyl-L-aspartate(89)-[ribosomal protein uS12]-hydrogen + (sulfur carrier)-H + 5'-deoxyadenosine + L-methionine + A + S-adenosyl-L-homocysteine + 2 H(+)</text>
        <dbReference type="Rhea" id="RHEA:37087"/>
        <dbReference type="Rhea" id="RHEA-COMP:10460"/>
        <dbReference type="Rhea" id="RHEA-COMP:10461"/>
        <dbReference type="Rhea" id="RHEA-COMP:14737"/>
        <dbReference type="Rhea" id="RHEA-COMP:14739"/>
        <dbReference type="ChEBI" id="CHEBI:13193"/>
        <dbReference type="ChEBI" id="CHEBI:15378"/>
        <dbReference type="ChEBI" id="CHEBI:17319"/>
        <dbReference type="ChEBI" id="CHEBI:17499"/>
        <dbReference type="ChEBI" id="CHEBI:29917"/>
        <dbReference type="ChEBI" id="CHEBI:29961"/>
        <dbReference type="ChEBI" id="CHEBI:57844"/>
        <dbReference type="ChEBI" id="CHEBI:57856"/>
        <dbReference type="ChEBI" id="CHEBI:59789"/>
        <dbReference type="ChEBI" id="CHEBI:64428"/>
        <dbReference type="ChEBI" id="CHEBI:73599"/>
        <dbReference type="EC" id="2.8.4.4"/>
    </reaction>
</comment>
<dbReference type="PANTHER" id="PTHR43837">
    <property type="entry name" value="RIBOSOMAL PROTEIN S12 METHYLTHIOTRANSFERASE RIMO"/>
    <property type="match status" value="1"/>
</dbReference>
<dbReference type="InterPro" id="IPR012340">
    <property type="entry name" value="NA-bd_OB-fold"/>
</dbReference>
<evidence type="ECO:0000259" key="13">
    <source>
        <dbReference type="PROSITE" id="PS51918"/>
    </source>
</evidence>
<evidence type="ECO:0000256" key="2">
    <source>
        <dbReference type="ARBA" id="ARBA00022485"/>
    </source>
</evidence>
<dbReference type="Gene3D" id="3.40.50.12160">
    <property type="entry name" value="Methylthiotransferase, N-terminal domain"/>
    <property type="match status" value="1"/>
</dbReference>
<dbReference type="PROSITE" id="PS51449">
    <property type="entry name" value="MTTASE_N"/>
    <property type="match status" value="1"/>
</dbReference>
<dbReference type="FunFam" id="3.40.50.12160:FF:000003">
    <property type="entry name" value="CDK5 regulatory subunit-associated protein 1"/>
    <property type="match status" value="1"/>
</dbReference>
<dbReference type="PANTHER" id="PTHR43837:SF1">
    <property type="entry name" value="RIBOSOMAL PROTEIN US12 METHYLTHIOTRANSFERASE RIMO"/>
    <property type="match status" value="1"/>
</dbReference>
<dbReference type="GO" id="GO:0035597">
    <property type="term" value="F:tRNA-2-methylthio-N(6)-dimethylallyladenosine(37) synthase activity"/>
    <property type="evidence" value="ECO:0007669"/>
    <property type="project" value="UniProtKB-EC"/>
</dbReference>
<keyword evidence="3 10" id="KW-0963">Cytoplasm</keyword>
<keyword evidence="8 10" id="KW-0411">Iron-sulfur</keyword>
<evidence type="ECO:0000256" key="10">
    <source>
        <dbReference type="HAMAP-Rule" id="MF_01865"/>
    </source>
</evidence>
<evidence type="ECO:0000256" key="9">
    <source>
        <dbReference type="ARBA" id="ARBA00051425"/>
    </source>
</evidence>
<keyword evidence="14" id="KW-0689">Ribosomal protein</keyword>
<dbReference type="GO" id="GO:0035599">
    <property type="term" value="F:aspartic acid methylthiotransferase activity"/>
    <property type="evidence" value="ECO:0007669"/>
    <property type="project" value="TreeGrafter"/>
</dbReference>
<feature type="domain" description="Radical SAM core" evidence="13">
    <location>
        <begin position="141"/>
        <end position="371"/>
    </location>
</feature>
<feature type="domain" description="MTTase N-terminal" evidence="12">
    <location>
        <begin position="2"/>
        <end position="118"/>
    </location>
</feature>
<dbReference type="PROSITE" id="PS50926">
    <property type="entry name" value="TRAM"/>
    <property type="match status" value="1"/>
</dbReference>
<evidence type="ECO:0000256" key="4">
    <source>
        <dbReference type="ARBA" id="ARBA00022679"/>
    </source>
</evidence>
<evidence type="ECO:0000256" key="5">
    <source>
        <dbReference type="ARBA" id="ARBA00022691"/>
    </source>
</evidence>
<comment type="function">
    <text evidence="1">Catalyzes the methylthiolation of N6-(dimethylallyl)adenosine (i(6)A), leading to the formation of 2-methylthio-N6-(dimethylallyl)adenosine (ms(2)i(6)A) at position 37 in tRNAs that read codons beginning with uridine.</text>
</comment>
<dbReference type="SFLD" id="SFLDF00274">
    <property type="entry name" value="ribosomal_protein_S12_methylth"/>
    <property type="match status" value="1"/>
</dbReference>
<dbReference type="EMBL" id="JAFBDQ010000003">
    <property type="protein sequence ID" value="MBM7555873.1"/>
    <property type="molecule type" value="Genomic_DNA"/>
</dbReference>
<keyword evidence="6 10" id="KW-0479">Metal-binding</keyword>
<dbReference type="InterPro" id="IPR002792">
    <property type="entry name" value="TRAM_dom"/>
</dbReference>
<evidence type="ECO:0000256" key="8">
    <source>
        <dbReference type="ARBA" id="ARBA00023014"/>
    </source>
</evidence>
<comment type="catalytic activity">
    <reaction evidence="9">
        <text>N(6)-dimethylallyladenosine(37) in tRNA + (sulfur carrier)-SH + AH2 + 2 S-adenosyl-L-methionine = 2-methylsulfanyl-N(6)-dimethylallyladenosine(37) in tRNA + (sulfur carrier)-H + 5'-deoxyadenosine + L-methionine + A + S-adenosyl-L-homocysteine + 2 H(+)</text>
        <dbReference type="Rhea" id="RHEA:37067"/>
        <dbReference type="Rhea" id="RHEA-COMP:10375"/>
        <dbReference type="Rhea" id="RHEA-COMP:10376"/>
        <dbReference type="Rhea" id="RHEA-COMP:14737"/>
        <dbReference type="Rhea" id="RHEA-COMP:14739"/>
        <dbReference type="ChEBI" id="CHEBI:13193"/>
        <dbReference type="ChEBI" id="CHEBI:15378"/>
        <dbReference type="ChEBI" id="CHEBI:17319"/>
        <dbReference type="ChEBI" id="CHEBI:17499"/>
        <dbReference type="ChEBI" id="CHEBI:29917"/>
        <dbReference type="ChEBI" id="CHEBI:57844"/>
        <dbReference type="ChEBI" id="CHEBI:57856"/>
        <dbReference type="ChEBI" id="CHEBI:59789"/>
        <dbReference type="ChEBI" id="CHEBI:64428"/>
        <dbReference type="ChEBI" id="CHEBI:74415"/>
        <dbReference type="ChEBI" id="CHEBI:74417"/>
        <dbReference type="EC" id="2.8.4.3"/>
    </reaction>
</comment>
<protein>
    <recommendedName>
        <fullName evidence="10">Ribosomal protein uS12 methylthiotransferase RimO</fullName>
        <shortName evidence="10">uS12 MTTase</shortName>
        <shortName evidence="10">uS12 methylthiotransferase</shortName>
        <ecNumber evidence="10">2.8.4.4</ecNumber>
    </recommendedName>
    <alternativeName>
        <fullName evidence="10">Ribosomal protein uS12 (aspartate-C(3))-methylthiotransferase</fullName>
    </alternativeName>
    <alternativeName>
        <fullName evidence="10">Ribosome maturation factor RimO</fullName>
    </alternativeName>
</protein>
<dbReference type="InterPro" id="IPR038135">
    <property type="entry name" value="Methylthiotransferase_N_sf"/>
</dbReference>
<evidence type="ECO:0000256" key="1">
    <source>
        <dbReference type="ARBA" id="ARBA00003234"/>
    </source>
</evidence>
<dbReference type="InterPro" id="IPR013848">
    <property type="entry name" value="Methylthiotransferase_N"/>
</dbReference>
<dbReference type="InterPro" id="IPR020612">
    <property type="entry name" value="Methylthiotransferase_CS"/>
</dbReference>
<sequence length="442" mass="49980">MVEVALTTLGCAKNQVDSEIMIDILESKNYKRTDDYESAEVIIVNTCGFIADAKEESIETILQLAQYKEDGNCEVLVVTGCLAQGYSDELKEEMPEIDAMLGTGNFDEILKVIEEGLAGKKNIKISEPDFNYDDYIAETTISNKNSAYVKIAEGCNNNCSYCLIPKLRGGLKSRSIENVVAEVEQLAANGIKEINVIAQDITQYGRDLDGESKLVPLLKELVQIEGIKWIRLLYAYPLHISDELIELMAQEDKICNYLDVPVQHAHQEIRRKMNRPGSKEEILAVINKLRDRIPDITLRTSIIVGFPGESEEHFQTLLDFVKEAEFDNLGAFTYSQEEGTAAAEMDCQIPEDRKEERYEKVMNLQSEISYRRNLNWIDKEVDVLVEDYQSQKPRIMIGRSQREAPEEIDGAIFIKDTTADKGEFVTVEITEAQEYDLIGVEA</sequence>
<feature type="binding site" evidence="10">
    <location>
        <position position="159"/>
    </location>
    <ligand>
        <name>[4Fe-4S] cluster</name>
        <dbReference type="ChEBI" id="CHEBI:49883"/>
        <label>2</label>
        <note>4Fe-4S-S-AdoMet</note>
    </ligand>
</feature>
<keyword evidence="4 10" id="KW-0808">Transferase</keyword>
<dbReference type="InterPro" id="IPR006638">
    <property type="entry name" value="Elp3/MiaA/NifB-like_rSAM"/>
</dbReference>
<keyword evidence="2 10" id="KW-0004">4Fe-4S</keyword>
<accession>A0A938XR60</accession>
<gene>
    <name evidence="10" type="primary">rimO</name>
    <name evidence="14" type="ORF">JOC47_000707</name>
</gene>
<dbReference type="EC" id="2.8.4.4" evidence="10"/>
<comment type="caution">
    <text evidence="14">The sequence shown here is derived from an EMBL/GenBank/DDBJ whole genome shotgun (WGS) entry which is preliminary data.</text>
</comment>
<dbReference type="Pfam" id="PF00919">
    <property type="entry name" value="UPF0004"/>
    <property type="match status" value="1"/>
</dbReference>
<keyword evidence="14" id="KW-0687">Ribonucleoprotein</keyword>
<comment type="similarity">
    <text evidence="10">Belongs to the methylthiotransferase family. RimO subfamily.</text>
</comment>
<feature type="binding site" evidence="10">
    <location>
        <position position="162"/>
    </location>
    <ligand>
        <name>[4Fe-4S] cluster</name>
        <dbReference type="ChEBI" id="CHEBI:49883"/>
        <label>2</label>
        <note>4Fe-4S-S-AdoMet</note>
    </ligand>
</feature>
<dbReference type="InterPro" id="IPR007197">
    <property type="entry name" value="rSAM"/>
</dbReference>
<dbReference type="CDD" id="cd01335">
    <property type="entry name" value="Radical_SAM"/>
    <property type="match status" value="1"/>
</dbReference>
<proteinExistence type="inferred from homology"/>
<keyword evidence="5 10" id="KW-0949">S-adenosyl-L-methionine</keyword>
<dbReference type="GO" id="GO:0005829">
    <property type="term" value="C:cytosol"/>
    <property type="evidence" value="ECO:0007669"/>
    <property type="project" value="TreeGrafter"/>
</dbReference>
<evidence type="ECO:0000256" key="7">
    <source>
        <dbReference type="ARBA" id="ARBA00023004"/>
    </source>
</evidence>
<dbReference type="NCBIfam" id="TIGR01125">
    <property type="entry name" value="30S ribosomal protein S12 methylthiotransferase RimO"/>
    <property type="match status" value="1"/>
</dbReference>
<dbReference type="Proteomes" id="UP000774000">
    <property type="component" value="Unassembled WGS sequence"/>
</dbReference>
<dbReference type="SUPFAM" id="SSF102114">
    <property type="entry name" value="Radical SAM enzymes"/>
    <property type="match status" value="1"/>
</dbReference>
<evidence type="ECO:0000256" key="3">
    <source>
        <dbReference type="ARBA" id="ARBA00022490"/>
    </source>
</evidence>
<keyword evidence="15" id="KW-1185">Reference proteome</keyword>
<dbReference type="PROSITE" id="PS01278">
    <property type="entry name" value="MTTASE_RADICAL"/>
    <property type="match status" value="1"/>
</dbReference>
<keyword evidence="7 10" id="KW-0408">Iron</keyword>
<comment type="subcellular location">
    <subcellularLocation>
        <location evidence="10">Cytoplasm</location>
    </subcellularLocation>
</comment>
<dbReference type="SFLD" id="SFLDS00029">
    <property type="entry name" value="Radical_SAM"/>
    <property type="match status" value="1"/>
</dbReference>
<comment type="cofactor">
    <cofactor evidence="10">
        <name>[4Fe-4S] cluster</name>
        <dbReference type="ChEBI" id="CHEBI:49883"/>
    </cofactor>
    <text evidence="10">Binds 2 [4Fe-4S] clusters. One cluster is coordinated with 3 cysteines and an exchangeable S-adenosyl-L-methionine.</text>
</comment>
<dbReference type="HAMAP" id="MF_01865">
    <property type="entry name" value="MTTase_RimO"/>
    <property type="match status" value="1"/>
</dbReference>
<dbReference type="AlphaFoldDB" id="A0A938XR60"/>
<dbReference type="SFLD" id="SFLDG01082">
    <property type="entry name" value="B12-binding_domain_containing"/>
    <property type="match status" value="1"/>
</dbReference>
<dbReference type="Gene3D" id="2.40.50.140">
    <property type="entry name" value="Nucleic acid-binding proteins"/>
    <property type="match status" value="1"/>
</dbReference>
<name>A0A938XR60_9FIRM</name>
<dbReference type="GO" id="GO:0046872">
    <property type="term" value="F:metal ion binding"/>
    <property type="evidence" value="ECO:0007669"/>
    <property type="project" value="UniProtKB-KW"/>
</dbReference>
<evidence type="ECO:0000259" key="12">
    <source>
        <dbReference type="PROSITE" id="PS51449"/>
    </source>
</evidence>
<dbReference type="InterPro" id="IPR005839">
    <property type="entry name" value="Methylthiotransferase"/>
</dbReference>
<feature type="binding site" evidence="10">
    <location>
        <position position="155"/>
    </location>
    <ligand>
        <name>[4Fe-4S] cluster</name>
        <dbReference type="ChEBI" id="CHEBI:49883"/>
        <label>2</label>
        <note>4Fe-4S-S-AdoMet</note>
    </ligand>
</feature>
<dbReference type="PROSITE" id="PS51918">
    <property type="entry name" value="RADICAL_SAM"/>
    <property type="match status" value="1"/>
</dbReference>